<feature type="compositionally biased region" description="Basic and acidic residues" evidence="8">
    <location>
        <begin position="304"/>
        <end position="314"/>
    </location>
</feature>
<evidence type="ECO:0000256" key="1">
    <source>
        <dbReference type="ARBA" id="ARBA00001970"/>
    </source>
</evidence>
<feature type="region of interest" description="Disordered" evidence="8">
    <location>
        <begin position="291"/>
        <end position="314"/>
    </location>
</feature>
<reference evidence="10 11" key="1">
    <citation type="submission" date="2014-02" db="EMBL/GenBank/DDBJ databases">
        <title>Transposable element dynamics among asymbiotic and ectomycorrhizal Amanita fungi.</title>
        <authorList>
            <consortium name="DOE Joint Genome Institute"/>
            <person name="Hess J."/>
            <person name="Skrede I."/>
            <person name="Wolfe B."/>
            <person name="LaButti K."/>
            <person name="Ohm R.A."/>
            <person name="Grigoriev I.V."/>
            <person name="Pringle A."/>
        </authorList>
    </citation>
    <scope>NUCLEOTIDE SEQUENCE [LARGE SCALE GENOMIC DNA]</scope>
    <source>
        <strain evidence="10 11">SKay4041</strain>
    </source>
</reference>
<dbReference type="InterPro" id="IPR036851">
    <property type="entry name" value="Chloroperoxidase-like_sf"/>
</dbReference>
<comment type="cofactor">
    <cofactor evidence="1">
        <name>heme b</name>
        <dbReference type="ChEBI" id="CHEBI:60344"/>
    </cofactor>
</comment>
<keyword evidence="2" id="KW-0575">Peroxidase</keyword>
<evidence type="ECO:0000256" key="8">
    <source>
        <dbReference type="SAM" id="MobiDB-lite"/>
    </source>
</evidence>
<evidence type="ECO:0000259" key="9">
    <source>
        <dbReference type="PROSITE" id="PS51405"/>
    </source>
</evidence>
<evidence type="ECO:0000256" key="2">
    <source>
        <dbReference type="ARBA" id="ARBA00022559"/>
    </source>
</evidence>
<feature type="domain" description="Heme haloperoxidase family profile" evidence="9">
    <location>
        <begin position="65"/>
        <end position="281"/>
    </location>
</feature>
<dbReference type="GO" id="GO:0004601">
    <property type="term" value="F:peroxidase activity"/>
    <property type="evidence" value="ECO:0007669"/>
    <property type="project" value="UniProtKB-KW"/>
</dbReference>
<sequence>MSRIRSASASISASIAATTASSTTAASFSQAPISRSSITSLSSSSTTTSSITPHSHAGGRCPVTQKHGWCPKQPGDSRSPCPALNAMANHGYIARDGHNIGITDLIRGLQECYGLSRPLAVFLSVGAFFLLRRIRPISLYHIGKHAAIEHNASLVHVDCPVDEKYAPTVVRSDLLDAMITDAKSPGEEVEGLEGTGDKQILVDEQDVAKARVRREAESAAIDKVHAEIARGEMAIALGMWETQRKDNKGVRADWLRDWMMNERLPDDWTPTHVQQLRDVVKRSKLIQKSMKSIRNQESAQAVIPRKEVDAQPRL</sequence>
<dbReference type="InterPro" id="IPR000028">
    <property type="entry name" value="Chloroperoxidase"/>
</dbReference>
<dbReference type="PROSITE" id="PS51405">
    <property type="entry name" value="HEME_HALOPEROXIDASE"/>
    <property type="match status" value="1"/>
</dbReference>
<keyword evidence="4" id="KW-0479">Metal-binding</keyword>
<feature type="region of interest" description="Disordered" evidence="8">
    <location>
        <begin position="39"/>
        <end position="60"/>
    </location>
</feature>
<evidence type="ECO:0000256" key="5">
    <source>
        <dbReference type="ARBA" id="ARBA00023002"/>
    </source>
</evidence>
<evidence type="ECO:0000256" key="6">
    <source>
        <dbReference type="ARBA" id="ARBA00023004"/>
    </source>
</evidence>
<evidence type="ECO:0000256" key="3">
    <source>
        <dbReference type="ARBA" id="ARBA00022617"/>
    </source>
</evidence>
<keyword evidence="6" id="KW-0408">Iron</keyword>
<feature type="compositionally biased region" description="Low complexity" evidence="8">
    <location>
        <begin position="39"/>
        <end position="52"/>
    </location>
</feature>
<dbReference type="Gene3D" id="1.10.489.10">
    <property type="entry name" value="Chloroperoxidase-like"/>
    <property type="match status" value="1"/>
</dbReference>
<dbReference type="EMBL" id="KZ302133">
    <property type="protein sequence ID" value="PFH47120.1"/>
    <property type="molecule type" value="Genomic_DNA"/>
</dbReference>
<gene>
    <name evidence="10" type="ORF">AMATHDRAFT_198520</name>
</gene>
<accession>A0A2A9NHD1</accession>
<protein>
    <recommendedName>
        <fullName evidence="9">Heme haloperoxidase family profile domain-containing protein</fullName>
    </recommendedName>
</protein>
<evidence type="ECO:0000313" key="11">
    <source>
        <dbReference type="Proteomes" id="UP000242287"/>
    </source>
</evidence>
<comment type="similarity">
    <text evidence="7">Belongs to the chloroperoxidase family.</text>
</comment>
<keyword evidence="11" id="KW-1185">Reference proteome</keyword>
<evidence type="ECO:0000256" key="4">
    <source>
        <dbReference type="ARBA" id="ARBA00022723"/>
    </source>
</evidence>
<dbReference type="Pfam" id="PF01328">
    <property type="entry name" value="Peroxidase_2"/>
    <property type="match status" value="1"/>
</dbReference>
<dbReference type="AlphaFoldDB" id="A0A2A9NHD1"/>
<organism evidence="10 11">
    <name type="scientific">Amanita thiersii Skay4041</name>
    <dbReference type="NCBI Taxonomy" id="703135"/>
    <lineage>
        <taxon>Eukaryota</taxon>
        <taxon>Fungi</taxon>
        <taxon>Dikarya</taxon>
        <taxon>Basidiomycota</taxon>
        <taxon>Agaricomycotina</taxon>
        <taxon>Agaricomycetes</taxon>
        <taxon>Agaricomycetidae</taxon>
        <taxon>Agaricales</taxon>
        <taxon>Pluteineae</taxon>
        <taxon>Amanitaceae</taxon>
        <taxon>Amanita</taxon>
    </lineage>
</organism>
<dbReference type="OrthoDB" id="407298at2759"/>
<keyword evidence="5" id="KW-0560">Oxidoreductase</keyword>
<dbReference type="Proteomes" id="UP000242287">
    <property type="component" value="Unassembled WGS sequence"/>
</dbReference>
<evidence type="ECO:0000256" key="7">
    <source>
        <dbReference type="ARBA" id="ARBA00025795"/>
    </source>
</evidence>
<dbReference type="GO" id="GO:0046872">
    <property type="term" value="F:metal ion binding"/>
    <property type="evidence" value="ECO:0007669"/>
    <property type="project" value="UniProtKB-KW"/>
</dbReference>
<dbReference type="PANTHER" id="PTHR33577">
    <property type="entry name" value="STERIGMATOCYSTIN BIOSYNTHESIS PEROXIDASE STCC-RELATED"/>
    <property type="match status" value="1"/>
</dbReference>
<name>A0A2A9NHD1_9AGAR</name>
<dbReference type="STRING" id="703135.A0A2A9NHD1"/>
<keyword evidence="3" id="KW-0349">Heme</keyword>
<dbReference type="SUPFAM" id="SSF47571">
    <property type="entry name" value="Cloroperoxidase"/>
    <property type="match status" value="1"/>
</dbReference>
<dbReference type="PANTHER" id="PTHR33577:SF9">
    <property type="entry name" value="PEROXIDASE STCC"/>
    <property type="match status" value="1"/>
</dbReference>
<proteinExistence type="inferred from homology"/>
<evidence type="ECO:0000313" key="10">
    <source>
        <dbReference type="EMBL" id="PFH47120.1"/>
    </source>
</evidence>